<evidence type="ECO:0000256" key="8">
    <source>
        <dbReference type="SAM" id="MobiDB-lite"/>
    </source>
</evidence>
<keyword evidence="12" id="KW-1185">Reference proteome</keyword>
<comment type="caution">
    <text evidence="11">The sequence shown here is derived from an EMBL/GenBank/DDBJ whole genome shotgun (WGS) entry which is preliminary data.</text>
</comment>
<keyword evidence="4 7" id="KW-0418">Kinase</keyword>
<dbReference type="Proteomes" id="UP000435304">
    <property type="component" value="Unassembled WGS sequence"/>
</dbReference>
<keyword evidence="3" id="KW-0547">Nucleotide-binding</keyword>
<feature type="domain" description="Carbohydrate kinase FGGY N-terminal" evidence="9">
    <location>
        <begin position="4"/>
        <end position="237"/>
    </location>
</feature>
<dbReference type="InterPro" id="IPR018484">
    <property type="entry name" value="FGGY_N"/>
</dbReference>
<evidence type="ECO:0000259" key="10">
    <source>
        <dbReference type="Pfam" id="PF02782"/>
    </source>
</evidence>
<organism evidence="11 12">
    <name type="scientific">Auraticoccus cholistanensis</name>
    <dbReference type="NCBI Taxonomy" id="2656650"/>
    <lineage>
        <taxon>Bacteria</taxon>
        <taxon>Bacillati</taxon>
        <taxon>Actinomycetota</taxon>
        <taxon>Actinomycetes</taxon>
        <taxon>Propionibacteriales</taxon>
        <taxon>Propionibacteriaceae</taxon>
        <taxon>Auraticoccus</taxon>
    </lineage>
</organism>
<dbReference type="Pfam" id="PF00370">
    <property type="entry name" value="FGGY_N"/>
    <property type="match status" value="1"/>
</dbReference>
<dbReference type="RefSeq" id="WP_156607283.1">
    <property type="nucleotide sequence ID" value="NZ_WPCU01000003.1"/>
</dbReference>
<dbReference type="InterPro" id="IPR018483">
    <property type="entry name" value="Carb_kinase_FGGY_CS"/>
</dbReference>
<accession>A0A6A9UPN8</accession>
<feature type="domain" description="Carbohydrate kinase FGGY C-terminal" evidence="10">
    <location>
        <begin position="249"/>
        <end position="432"/>
    </location>
</feature>
<evidence type="ECO:0000256" key="3">
    <source>
        <dbReference type="ARBA" id="ARBA00022741"/>
    </source>
</evidence>
<dbReference type="GO" id="GO:0019563">
    <property type="term" value="P:glycerol catabolic process"/>
    <property type="evidence" value="ECO:0007669"/>
    <property type="project" value="TreeGrafter"/>
</dbReference>
<dbReference type="InterPro" id="IPR043129">
    <property type="entry name" value="ATPase_NBD"/>
</dbReference>
<dbReference type="CDD" id="cd07769">
    <property type="entry name" value="ASKHA_NBD_FGGY_GK"/>
    <property type="match status" value="1"/>
</dbReference>
<dbReference type="EMBL" id="WPCU01000003">
    <property type="protein sequence ID" value="MVA74683.1"/>
    <property type="molecule type" value="Genomic_DNA"/>
</dbReference>
<evidence type="ECO:0000256" key="2">
    <source>
        <dbReference type="ARBA" id="ARBA00022679"/>
    </source>
</evidence>
<evidence type="ECO:0000256" key="7">
    <source>
        <dbReference type="RuleBase" id="RU003733"/>
    </source>
</evidence>
<dbReference type="SUPFAM" id="SSF53067">
    <property type="entry name" value="Actin-like ATPase domain"/>
    <property type="match status" value="2"/>
</dbReference>
<keyword evidence="5" id="KW-0067">ATP-binding</keyword>
<evidence type="ECO:0000259" key="9">
    <source>
        <dbReference type="Pfam" id="PF00370"/>
    </source>
</evidence>
<dbReference type="Gene3D" id="3.30.420.40">
    <property type="match status" value="2"/>
</dbReference>
<name>A0A6A9UPN8_9ACTN</name>
<evidence type="ECO:0000313" key="11">
    <source>
        <dbReference type="EMBL" id="MVA74683.1"/>
    </source>
</evidence>
<dbReference type="PIRSF" id="PIRSF000538">
    <property type="entry name" value="GlpK"/>
    <property type="match status" value="1"/>
</dbReference>
<dbReference type="PANTHER" id="PTHR10196:SF69">
    <property type="entry name" value="GLYCEROL KINASE"/>
    <property type="match status" value="1"/>
</dbReference>
<feature type="region of interest" description="Disordered" evidence="8">
    <location>
        <begin position="465"/>
        <end position="487"/>
    </location>
</feature>
<dbReference type="GO" id="GO:0005524">
    <property type="term" value="F:ATP binding"/>
    <property type="evidence" value="ECO:0007669"/>
    <property type="project" value="UniProtKB-KW"/>
</dbReference>
<evidence type="ECO:0000256" key="1">
    <source>
        <dbReference type="ARBA" id="ARBA00009156"/>
    </source>
</evidence>
<evidence type="ECO:0000256" key="4">
    <source>
        <dbReference type="ARBA" id="ARBA00022777"/>
    </source>
</evidence>
<dbReference type="AlphaFoldDB" id="A0A6A9UPN8"/>
<dbReference type="GO" id="GO:0005829">
    <property type="term" value="C:cytosol"/>
    <property type="evidence" value="ECO:0007669"/>
    <property type="project" value="TreeGrafter"/>
</dbReference>
<evidence type="ECO:0000256" key="5">
    <source>
        <dbReference type="ARBA" id="ARBA00022840"/>
    </source>
</evidence>
<feature type="compositionally biased region" description="Low complexity" evidence="8">
    <location>
        <begin position="431"/>
        <end position="443"/>
    </location>
</feature>
<dbReference type="Pfam" id="PF02782">
    <property type="entry name" value="FGGY_C"/>
    <property type="match status" value="1"/>
</dbReference>
<reference evidence="11 12" key="1">
    <citation type="submission" date="2019-12" db="EMBL/GenBank/DDBJ databases">
        <title>Auraticoccus cholistani sp. nov., an actinomycete isolated from soil of Cholistan desert.</title>
        <authorList>
            <person name="Cheema M.T."/>
        </authorList>
    </citation>
    <scope>NUCLEOTIDE SEQUENCE [LARGE SCALE GENOMIC DNA]</scope>
    <source>
        <strain evidence="11 12">F435</strain>
    </source>
</reference>
<comment type="similarity">
    <text evidence="1 7">Belongs to the FGGY kinase family.</text>
</comment>
<dbReference type="PROSITE" id="PS00445">
    <property type="entry name" value="FGGY_KINASES_2"/>
    <property type="match status" value="1"/>
</dbReference>
<evidence type="ECO:0000313" key="12">
    <source>
        <dbReference type="Proteomes" id="UP000435304"/>
    </source>
</evidence>
<dbReference type="GO" id="GO:0004370">
    <property type="term" value="F:glycerol kinase activity"/>
    <property type="evidence" value="ECO:0007669"/>
    <property type="project" value="TreeGrafter"/>
</dbReference>
<feature type="region of interest" description="Disordered" evidence="8">
    <location>
        <begin position="431"/>
        <end position="453"/>
    </location>
</feature>
<feature type="compositionally biased region" description="Gly residues" evidence="8">
    <location>
        <begin position="476"/>
        <end position="487"/>
    </location>
</feature>
<dbReference type="PANTHER" id="PTHR10196">
    <property type="entry name" value="SUGAR KINASE"/>
    <property type="match status" value="1"/>
</dbReference>
<dbReference type="InterPro" id="IPR000577">
    <property type="entry name" value="Carb_kinase_FGGY"/>
</dbReference>
<keyword evidence="2 7" id="KW-0808">Transferase</keyword>
<dbReference type="InterPro" id="IPR018485">
    <property type="entry name" value="FGGY_C"/>
</dbReference>
<sequence length="487" mass="50340">MTTILSIDQGTTNTKAVLVDDAGRVLSRSSAPVRLSVPRPGWAEQDAEEIWASCTVAVAGCLEGRRPPDAVAVSNQRESVVAWDARSGTPRGPLIGWQDARTADWCARPEVAAAEPLVRARTGLPLDPMFSAPKIRWLLQQHGAAGTRVGTVDSWLLHRLTGGAVHRCEAGNAGRTLLYDVERLGWSAELCEVFGVPASCLPEVLPSDAEFGRTRGVPGVRDGTPVVAVLADSHAALYAHGCRLPGTGKATYGTGSSVMTPTGTLQGGSALSSTLAWLTSAPCYAREGNVVTSGAALVWLAGLLQLPDVAALLRLAAGVPDPGDVVLVPALAGLGAPHWDRAATGTVLGMTGSTTAAHLARAAVEAVAHQVCDIVEVVDAETVPLQALRADGGATASALLMQAQADLLGRPVEVAEVAELSALGAAHLGLAATGPQPPAAGTTRRYEPDLDEAERVRRRERWRAAVAVARDPRTRPGGGPGTTLGTG</sequence>
<proteinExistence type="inferred from homology"/>
<protein>
    <recommendedName>
        <fullName evidence="6">ATP:glycerol 3-phosphotransferase</fullName>
    </recommendedName>
</protein>
<evidence type="ECO:0000256" key="6">
    <source>
        <dbReference type="ARBA" id="ARBA00043149"/>
    </source>
</evidence>
<gene>
    <name evidence="11" type="ORF">GC722_01340</name>
</gene>
<feature type="compositionally biased region" description="Basic and acidic residues" evidence="8">
    <location>
        <begin position="444"/>
        <end position="453"/>
    </location>
</feature>
<dbReference type="PROSITE" id="PS00933">
    <property type="entry name" value="FGGY_KINASES_1"/>
    <property type="match status" value="1"/>
</dbReference>